<dbReference type="OrthoDB" id="10361234at2759"/>
<evidence type="ECO:0000313" key="3">
    <source>
        <dbReference type="EMBL" id="RZF33531.1"/>
    </source>
</evidence>
<feature type="compositionally biased region" description="Polar residues" evidence="1">
    <location>
        <begin position="273"/>
        <end position="283"/>
    </location>
</feature>
<proteinExistence type="predicted"/>
<gene>
    <name evidence="3" type="ORF">LSTR_LSTR008177</name>
</gene>
<evidence type="ECO:0000256" key="1">
    <source>
        <dbReference type="SAM" id="MobiDB-lite"/>
    </source>
</evidence>
<feature type="region of interest" description="Disordered" evidence="1">
    <location>
        <begin position="238"/>
        <end position="298"/>
    </location>
</feature>
<dbReference type="Proteomes" id="UP000291343">
    <property type="component" value="Unassembled WGS sequence"/>
</dbReference>
<accession>A0A482WK12</accession>
<dbReference type="AlphaFoldDB" id="A0A482WK12"/>
<sequence>MQARIRRVFVNNLLEFERKVLCFAWIEMESYFLILALVISVFTCINGDDSSIPEMVPTYTVGGIFLDDAGPLRSGYVAQSEFRPPNNNGLLNALLRETTLEQIYRRPVFVVTKSSSSPLHLDVAFASSGIQTVLTDPSFAYIRSFLQSRDPKSAVIFDFSSFFNARLLNHKVGQFVFPSDFHFADFTKLVTASRLIPVVAIFRRAEFEELRFDHIYQLGNLAVHQEFIEPIATPDTAMDPLPVNPPHVNPSPVNTLPVNPSIENPSPVDPSLINPSPFNSLPVNPSPTGPSLVNLMNQ</sequence>
<feature type="compositionally biased region" description="Polar residues" evidence="1">
    <location>
        <begin position="289"/>
        <end position="298"/>
    </location>
</feature>
<evidence type="ECO:0000313" key="4">
    <source>
        <dbReference type="Proteomes" id="UP000291343"/>
    </source>
</evidence>
<dbReference type="EMBL" id="QKKF02033706">
    <property type="protein sequence ID" value="RZF33531.1"/>
    <property type="molecule type" value="Genomic_DNA"/>
</dbReference>
<keyword evidence="2" id="KW-1133">Transmembrane helix</keyword>
<reference evidence="3 4" key="1">
    <citation type="journal article" date="2017" name="Gigascience">
        <title>Genome sequence of the small brown planthopper, Laodelphax striatellus.</title>
        <authorList>
            <person name="Zhu J."/>
            <person name="Jiang F."/>
            <person name="Wang X."/>
            <person name="Yang P."/>
            <person name="Bao Y."/>
            <person name="Zhao W."/>
            <person name="Wang W."/>
            <person name="Lu H."/>
            <person name="Wang Q."/>
            <person name="Cui N."/>
            <person name="Li J."/>
            <person name="Chen X."/>
            <person name="Luo L."/>
            <person name="Yu J."/>
            <person name="Kang L."/>
            <person name="Cui F."/>
        </authorList>
    </citation>
    <scope>NUCLEOTIDE SEQUENCE [LARGE SCALE GENOMIC DNA]</scope>
    <source>
        <strain evidence="3">Lst14</strain>
    </source>
</reference>
<comment type="caution">
    <text evidence="3">The sequence shown here is derived from an EMBL/GenBank/DDBJ whole genome shotgun (WGS) entry which is preliminary data.</text>
</comment>
<organism evidence="3 4">
    <name type="scientific">Laodelphax striatellus</name>
    <name type="common">Small brown planthopper</name>
    <name type="synonym">Delphax striatella</name>
    <dbReference type="NCBI Taxonomy" id="195883"/>
    <lineage>
        <taxon>Eukaryota</taxon>
        <taxon>Metazoa</taxon>
        <taxon>Ecdysozoa</taxon>
        <taxon>Arthropoda</taxon>
        <taxon>Hexapoda</taxon>
        <taxon>Insecta</taxon>
        <taxon>Pterygota</taxon>
        <taxon>Neoptera</taxon>
        <taxon>Paraneoptera</taxon>
        <taxon>Hemiptera</taxon>
        <taxon>Auchenorrhyncha</taxon>
        <taxon>Fulgoroidea</taxon>
        <taxon>Delphacidae</taxon>
        <taxon>Criomorphinae</taxon>
        <taxon>Laodelphax</taxon>
    </lineage>
</organism>
<keyword evidence="2" id="KW-0812">Transmembrane</keyword>
<keyword evidence="2" id="KW-0472">Membrane</keyword>
<keyword evidence="4" id="KW-1185">Reference proteome</keyword>
<feature type="transmembrane region" description="Helical" evidence="2">
    <location>
        <begin position="20"/>
        <end position="42"/>
    </location>
</feature>
<dbReference type="InParanoid" id="A0A482WK12"/>
<protein>
    <submittedName>
        <fullName evidence="3">Uncharacterized protein</fullName>
    </submittedName>
</protein>
<evidence type="ECO:0000256" key="2">
    <source>
        <dbReference type="SAM" id="Phobius"/>
    </source>
</evidence>
<name>A0A482WK12_LAOST</name>